<dbReference type="Proteomes" id="UP001233999">
    <property type="component" value="Unassembled WGS sequence"/>
</dbReference>
<organism evidence="3 4">
    <name type="scientific">Diploptera punctata</name>
    <name type="common">Pacific beetle cockroach</name>
    <dbReference type="NCBI Taxonomy" id="6984"/>
    <lineage>
        <taxon>Eukaryota</taxon>
        <taxon>Metazoa</taxon>
        <taxon>Ecdysozoa</taxon>
        <taxon>Arthropoda</taxon>
        <taxon>Hexapoda</taxon>
        <taxon>Insecta</taxon>
        <taxon>Pterygota</taxon>
        <taxon>Neoptera</taxon>
        <taxon>Polyneoptera</taxon>
        <taxon>Dictyoptera</taxon>
        <taxon>Blattodea</taxon>
        <taxon>Blaberoidea</taxon>
        <taxon>Blaberidae</taxon>
        <taxon>Diplopterinae</taxon>
        <taxon>Diploptera</taxon>
    </lineage>
</organism>
<reference evidence="3" key="1">
    <citation type="journal article" date="2023" name="IScience">
        <title>Live-bearing cockroach genome reveals convergent evolutionary mechanisms linked to viviparity in insects and beyond.</title>
        <authorList>
            <person name="Fouks B."/>
            <person name="Harrison M.C."/>
            <person name="Mikhailova A.A."/>
            <person name="Marchal E."/>
            <person name="English S."/>
            <person name="Carruthers M."/>
            <person name="Jennings E.C."/>
            <person name="Chiamaka E.L."/>
            <person name="Frigard R.A."/>
            <person name="Pippel M."/>
            <person name="Attardo G.M."/>
            <person name="Benoit J.B."/>
            <person name="Bornberg-Bauer E."/>
            <person name="Tobe S.S."/>
        </authorList>
    </citation>
    <scope>NUCLEOTIDE SEQUENCE</scope>
    <source>
        <strain evidence="3">Stay&amp;Tobe</strain>
    </source>
</reference>
<feature type="compositionally biased region" description="Basic and acidic residues" evidence="1">
    <location>
        <begin position="178"/>
        <end position="187"/>
    </location>
</feature>
<evidence type="ECO:0000256" key="1">
    <source>
        <dbReference type="SAM" id="MobiDB-lite"/>
    </source>
</evidence>
<dbReference type="GO" id="GO:0003779">
    <property type="term" value="F:actin binding"/>
    <property type="evidence" value="ECO:0007669"/>
    <property type="project" value="InterPro"/>
</dbReference>
<feature type="compositionally biased region" description="Basic residues" evidence="1">
    <location>
        <begin position="144"/>
        <end position="164"/>
    </location>
</feature>
<protein>
    <recommendedName>
        <fullName evidence="2">WH2 domain-containing protein</fullName>
    </recommendedName>
</protein>
<dbReference type="InterPro" id="IPR003124">
    <property type="entry name" value="WH2_dom"/>
</dbReference>
<feature type="non-terminal residue" evidence="3">
    <location>
        <position position="187"/>
    </location>
</feature>
<evidence type="ECO:0000313" key="4">
    <source>
        <dbReference type="Proteomes" id="UP001233999"/>
    </source>
</evidence>
<dbReference type="PROSITE" id="PS51082">
    <property type="entry name" value="WH2"/>
    <property type="match status" value="1"/>
</dbReference>
<evidence type="ECO:0000313" key="3">
    <source>
        <dbReference type="EMBL" id="KAJ9592611.1"/>
    </source>
</evidence>
<accession>A0AAD8A547</accession>
<keyword evidence="4" id="KW-1185">Reference proteome</keyword>
<feature type="compositionally biased region" description="Low complexity" evidence="1">
    <location>
        <begin position="167"/>
        <end position="176"/>
    </location>
</feature>
<sequence length="187" mass="21823">NRREPMTSIMFSENRRNIACRRRVCIRSSFSGPNKWWLQGDKSGLSRTTRMLSAVMLGCFPELRMEPSQNVRRFSAFFRQKLNNNALRNRRVSLPDPPDTNSGLYLIHPRKCIILMASERKLAPPRSRPSTPRELLMESIKKGRRLRPSLSRSKRGLKMGRLPHKFSPISSNFSSSEMRTRRERCMT</sequence>
<gene>
    <name evidence="3" type="ORF">L9F63_015749</name>
</gene>
<proteinExistence type="predicted"/>
<dbReference type="AlphaFoldDB" id="A0AAD8A547"/>
<feature type="domain" description="WH2" evidence="2">
    <location>
        <begin position="132"/>
        <end position="149"/>
    </location>
</feature>
<dbReference type="EMBL" id="JASPKZ010003829">
    <property type="protein sequence ID" value="KAJ9592611.1"/>
    <property type="molecule type" value="Genomic_DNA"/>
</dbReference>
<feature type="region of interest" description="Disordered" evidence="1">
    <location>
        <begin position="144"/>
        <end position="187"/>
    </location>
</feature>
<feature type="non-terminal residue" evidence="3">
    <location>
        <position position="1"/>
    </location>
</feature>
<reference evidence="3" key="2">
    <citation type="submission" date="2023-05" db="EMBL/GenBank/DDBJ databases">
        <authorList>
            <person name="Fouks B."/>
        </authorList>
    </citation>
    <scope>NUCLEOTIDE SEQUENCE</scope>
    <source>
        <strain evidence="3">Stay&amp;Tobe</strain>
        <tissue evidence="3">Testes</tissue>
    </source>
</reference>
<comment type="caution">
    <text evidence="3">The sequence shown here is derived from an EMBL/GenBank/DDBJ whole genome shotgun (WGS) entry which is preliminary data.</text>
</comment>
<name>A0AAD8A547_DIPPU</name>
<evidence type="ECO:0000259" key="2">
    <source>
        <dbReference type="PROSITE" id="PS51082"/>
    </source>
</evidence>